<evidence type="ECO:0000313" key="4">
    <source>
        <dbReference type="Proteomes" id="UP001108027"/>
    </source>
</evidence>
<dbReference type="SUPFAM" id="SSF51395">
    <property type="entry name" value="FMN-linked oxidoreductases"/>
    <property type="match status" value="1"/>
</dbReference>
<accession>A0A9Q3UJ33</accession>
<name>A0A9Q3UJ33_9GAMM</name>
<gene>
    <name evidence="3" type="ORF">LL252_01060</name>
</gene>
<evidence type="ECO:0000313" key="3">
    <source>
        <dbReference type="EMBL" id="MCC4307145.1"/>
    </source>
</evidence>
<dbReference type="RefSeq" id="WP_228232311.1">
    <property type="nucleotide sequence ID" value="NZ_JAJGNA010000001.1"/>
</dbReference>
<dbReference type="InterPro" id="IPR045247">
    <property type="entry name" value="Oye-like"/>
</dbReference>
<dbReference type="GO" id="GO:0005829">
    <property type="term" value="C:cytosol"/>
    <property type="evidence" value="ECO:0007669"/>
    <property type="project" value="TreeGrafter"/>
</dbReference>
<evidence type="ECO:0000259" key="2">
    <source>
        <dbReference type="Pfam" id="PF00724"/>
    </source>
</evidence>
<evidence type="ECO:0000256" key="1">
    <source>
        <dbReference type="SAM" id="MobiDB-lite"/>
    </source>
</evidence>
<dbReference type="GO" id="GO:0016491">
    <property type="term" value="F:oxidoreductase activity"/>
    <property type="evidence" value="ECO:0007669"/>
    <property type="project" value="InterPro"/>
</dbReference>
<dbReference type="InterPro" id="IPR013785">
    <property type="entry name" value="Aldolase_TIM"/>
</dbReference>
<dbReference type="PANTHER" id="PTHR22893">
    <property type="entry name" value="NADH OXIDOREDUCTASE-RELATED"/>
    <property type="match status" value="1"/>
</dbReference>
<dbReference type="Proteomes" id="UP001108027">
    <property type="component" value="Unassembled WGS sequence"/>
</dbReference>
<keyword evidence="4" id="KW-1185">Reference proteome</keyword>
<dbReference type="AlphaFoldDB" id="A0A9Q3UJ33"/>
<protein>
    <submittedName>
        <fullName evidence="3">NADH:flavin oxidoreductase</fullName>
    </submittedName>
</protein>
<organism evidence="3 4">
    <name type="scientific">Alloalcanivorax marinus</name>
    <dbReference type="NCBI Taxonomy" id="1177169"/>
    <lineage>
        <taxon>Bacteria</taxon>
        <taxon>Pseudomonadati</taxon>
        <taxon>Pseudomonadota</taxon>
        <taxon>Gammaproteobacteria</taxon>
        <taxon>Oceanospirillales</taxon>
        <taxon>Alcanivoracaceae</taxon>
        <taxon>Alloalcanivorax</taxon>
    </lineage>
</organism>
<reference evidence="3" key="1">
    <citation type="submission" date="2021-10" db="EMBL/GenBank/DDBJ databases">
        <title>The diversity and Nitrogen Metabolism of Culturable Nitrate-Utilizing Bacteria Within the Oxygen Minimum Zone of the Changjiang (Yangtze River)Estuary.</title>
        <authorList>
            <person name="Zhang D."/>
            <person name="Zheng J."/>
            <person name="Liu S."/>
            <person name="He W."/>
        </authorList>
    </citation>
    <scope>NUCLEOTIDE SEQUENCE</scope>
    <source>
        <strain evidence="3">FXH-223</strain>
    </source>
</reference>
<feature type="domain" description="NADH:flavin oxidoreductase/NADH oxidase N-terminal" evidence="2">
    <location>
        <begin position="8"/>
        <end position="355"/>
    </location>
</feature>
<dbReference type="Gene3D" id="3.20.20.70">
    <property type="entry name" value="Aldolase class I"/>
    <property type="match status" value="1"/>
</dbReference>
<feature type="region of interest" description="Disordered" evidence="1">
    <location>
        <begin position="122"/>
        <end position="141"/>
    </location>
</feature>
<dbReference type="Pfam" id="PF00724">
    <property type="entry name" value="Oxidored_FMN"/>
    <property type="match status" value="1"/>
</dbReference>
<comment type="caution">
    <text evidence="3">The sequence shown here is derived from an EMBL/GenBank/DDBJ whole genome shotgun (WGS) entry which is preliminary data.</text>
</comment>
<dbReference type="CDD" id="cd04747">
    <property type="entry name" value="OYE_like_5_FMN"/>
    <property type="match status" value="1"/>
</dbReference>
<dbReference type="GO" id="GO:0010181">
    <property type="term" value="F:FMN binding"/>
    <property type="evidence" value="ECO:0007669"/>
    <property type="project" value="InterPro"/>
</dbReference>
<proteinExistence type="predicted"/>
<dbReference type="FunFam" id="3.20.20.70:FF:000262">
    <property type="entry name" value="NADH:flavin oxidoreductase"/>
    <property type="match status" value="1"/>
</dbReference>
<dbReference type="PANTHER" id="PTHR22893:SF55">
    <property type="entry name" value="OXIDOREDUCTASE-RELATED"/>
    <property type="match status" value="1"/>
</dbReference>
<dbReference type="EMBL" id="JAJGNA010000001">
    <property type="protein sequence ID" value="MCC4307145.1"/>
    <property type="molecule type" value="Genomic_DNA"/>
</dbReference>
<dbReference type="InterPro" id="IPR001155">
    <property type="entry name" value="OxRdtase_FMN_N"/>
</dbReference>
<sequence>MSADLAPLFRPFECKSLKLRNRVAMAPMTRNFSPGQVPGENVAGYYRRRAEGQVGLLITEGTTINHPGAPGHDAVPAFHGEAALAGWKRVVEEVHGAGGAIIPQLWHVGGTRRPGVGPDKDAPAYSPSGLFKPGKPNGKAMDQQDIDDVIRAFADGARDAKALGFDGVEIHGAHGYLLDQFFWEGTNQRDDRYGGSLENRARFGVEVVRAVREAVGEDFAIVLRYSQWKQQDYEARLAHNPEELERFLALFVDAGVDIFHASTRRFWVPEFEGSDLNLAGWTKKLTGKPAISVGSVGLDDDFIGANNQGIGGTANPKGIEELVKRMAADEFDLIAVGRALLQDPNWLVKMREGQGDEIEPFTKAALGSLS</sequence>